<accession>A0A1D2VRA7</accession>
<feature type="domain" description="Sodium/calcium exchanger membrane region" evidence="10">
    <location>
        <begin position="102"/>
        <end position="241"/>
    </location>
</feature>
<dbReference type="InterPro" id="IPR051359">
    <property type="entry name" value="CaCA_antiporter"/>
</dbReference>
<dbReference type="InterPro" id="IPR044880">
    <property type="entry name" value="NCX_ion-bd_dom_sf"/>
</dbReference>
<feature type="compositionally biased region" description="Polar residues" evidence="7">
    <location>
        <begin position="882"/>
        <end position="894"/>
    </location>
</feature>
<keyword evidence="3" id="KW-0813">Transport</keyword>
<dbReference type="EMBL" id="KV454475">
    <property type="protein sequence ID" value="ODV64146.1"/>
    <property type="molecule type" value="Genomic_DNA"/>
</dbReference>
<feature type="transmembrane region" description="Helical" evidence="8">
    <location>
        <begin position="223"/>
        <end position="247"/>
    </location>
</feature>
<organism evidence="11 12">
    <name type="scientific">Ascoidea rubescens DSM 1968</name>
    <dbReference type="NCBI Taxonomy" id="1344418"/>
    <lineage>
        <taxon>Eukaryota</taxon>
        <taxon>Fungi</taxon>
        <taxon>Dikarya</taxon>
        <taxon>Ascomycota</taxon>
        <taxon>Saccharomycotina</taxon>
        <taxon>Saccharomycetes</taxon>
        <taxon>Ascoideaceae</taxon>
        <taxon>Ascoidea</taxon>
    </lineage>
</organism>
<dbReference type="OrthoDB" id="407410at2759"/>
<gene>
    <name evidence="11" type="ORF">ASCRUDRAFT_83999</name>
</gene>
<feature type="region of interest" description="Disordered" evidence="7">
    <location>
        <begin position="542"/>
        <end position="574"/>
    </location>
</feature>
<keyword evidence="4 8" id="KW-0812">Transmembrane</keyword>
<dbReference type="STRING" id="1344418.A0A1D2VRA7"/>
<dbReference type="PANTHER" id="PTHR12266:SF0">
    <property type="entry name" value="MITOCHONDRIAL SODIUM_CALCIUM EXCHANGER PROTEIN"/>
    <property type="match status" value="1"/>
</dbReference>
<feature type="transmembrane region" description="Helical" evidence="8">
    <location>
        <begin position="198"/>
        <end position="217"/>
    </location>
</feature>
<dbReference type="GO" id="GO:0006874">
    <property type="term" value="P:intracellular calcium ion homeostasis"/>
    <property type="evidence" value="ECO:0007669"/>
    <property type="project" value="TreeGrafter"/>
</dbReference>
<feature type="compositionally biased region" description="Acidic residues" evidence="7">
    <location>
        <begin position="293"/>
        <end position="315"/>
    </location>
</feature>
<dbReference type="InterPro" id="IPR004837">
    <property type="entry name" value="NaCa_Exmemb"/>
</dbReference>
<feature type="signal peptide" evidence="9">
    <location>
        <begin position="1"/>
        <end position="26"/>
    </location>
</feature>
<sequence>MKMKIKYKSLSPYCIILLLFFQFTLSNSLDLSTYDNYKNFTCEDIHKIPDIDKCDFVKSNCASQKIGFLNYLSLYYCKSQKNSFFHLLLSKSSIILILITILFLIILFTTLGLTASDYLCPNLNSISKFLQLNENITGLTLLALGNGSPDIFSTFTAMKIGSGSLAIGELIGAAFFIVSVVIGSLAILKPFKIYKKTFLRDVIFFTFSILILDYQLLIKRNLSLWFCFNLIMLYLVYVFLILIWNFISMKILKKKKMELKSRSFYSNDINNSINSNYVVDNIKNTSEINPDNNNDDNDDNDDDDDERIPDIDELIPDPSQQPKTVTRESTINLNLNPFISSSSSCSYPNSIKNNNNNNLNFNNNNNNNNTTIITATTTNNSTTIPTFAINNDSTNIHQNIIKNSSLNADTSSLSINSFNLFNNLIDLENNSIADDDYNEEDELIGSSTILLRPSLLNALEFKQTVENLKKNNNLPFFGYINNNINNDNIINNLNFTNNNASDISIKTQPQPHFQLNVFDNNDNDNDIEFHNNNHNNNNCTDNINDNNNNSRSLSLPSTANKKSARRSYHSRKSHVSNIDFDSNVDDMTLSPLALNTEPKQKLQTISLPKTPSPVSLILSSPSSPSDSACSSSSSTMPPKETHENSLHLIDLHNHIVSFDKSTIRPTTEPFYNDKNFSRRRNYKKLIVLNSQPLYKDNPGNTFNDMDLEIANDFKMPLDFSLNQDKDDNSIDNSTSSSKLLPAVSNISADYNSIHNTIDSDDNKVRKTDSNLNPDVFKSFNGSTQVSPISVEQYESSISHIHNDSHPDGLLKSTNTNESNNQLLSPSHINNANGSPFNVGRSRSSSNITIYSLDLDGEETSNSLFNKIKKLIIGKRLSNISNGNHSQSNQASIITTRRRRRRRSNLHISSSKPLKDRILTNIIHILFPSFLNFSEKSLIDQSLLILVSPIVLLLRLSIPVRDYHKDIKSDVKTVYKLIKLKHLNDTNVHMNNNVTSPELNPSTSNYLSPSLQAVEDSISFAGFDGEFNESSTASIPISNYVNQLVLLAAQSVLSPFILIYFMFSTNDESDEDGVPLYLYLIGMIISILMLSMVTYTFHPKKISLYEIIKHKLFDKDSECEFQFQAKPKSYQNRTSRNLINELSKDSFIINNLKFKNIANFILSFVGFLVSISWISVIATEVIAILKFYAIIWHLSDAILGITVFAIGNSLGDFISNFTIAKMGFPRMALAACVGGPLLNILIGIGGSGLIIIPNKEYQRQLPNIIENGMDYKVELSSTLIVSNLALLVNLIFLLVAVPSNDWKMNRFIGITMISIWATATTFNVLIEIFV</sequence>
<evidence type="ECO:0000256" key="8">
    <source>
        <dbReference type="SAM" id="Phobius"/>
    </source>
</evidence>
<feature type="transmembrane region" description="Helical" evidence="8">
    <location>
        <begin position="1043"/>
        <end position="1063"/>
    </location>
</feature>
<evidence type="ECO:0000256" key="5">
    <source>
        <dbReference type="ARBA" id="ARBA00022989"/>
    </source>
</evidence>
<dbReference type="PANTHER" id="PTHR12266">
    <property type="entry name" value="NA+/CA2+ K+ INDEPENDENT EXCHANGER"/>
    <property type="match status" value="1"/>
</dbReference>
<dbReference type="Gene3D" id="1.20.1420.30">
    <property type="entry name" value="NCX, central ion-binding region"/>
    <property type="match status" value="2"/>
</dbReference>
<dbReference type="FunCoup" id="A0A1D2VRA7">
    <property type="interactions" value="209"/>
</dbReference>
<feature type="transmembrane region" description="Helical" evidence="8">
    <location>
        <begin position="1156"/>
        <end position="1177"/>
    </location>
</feature>
<evidence type="ECO:0000313" key="12">
    <source>
        <dbReference type="Proteomes" id="UP000095038"/>
    </source>
</evidence>
<dbReference type="Proteomes" id="UP000095038">
    <property type="component" value="Unassembled WGS sequence"/>
</dbReference>
<feature type="region of interest" description="Disordered" evidence="7">
    <location>
        <begin position="600"/>
        <end position="642"/>
    </location>
</feature>
<feature type="transmembrane region" description="Helical" evidence="8">
    <location>
        <begin position="1274"/>
        <end position="1294"/>
    </location>
</feature>
<reference evidence="12" key="1">
    <citation type="submission" date="2016-05" db="EMBL/GenBank/DDBJ databases">
        <title>Comparative genomics of biotechnologically important yeasts.</title>
        <authorList>
            <consortium name="DOE Joint Genome Institute"/>
            <person name="Riley R."/>
            <person name="Haridas S."/>
            <person name="Wolfe K.H."/>
            <person name="Lopes M.R."/>
            <person name="Hittinger C.T."/>
            <person name="Goker M."/>
            <person name="Salamov A."/>
            <person name="Wisecaver J."/>
            <person name="Long T.M."/>
            <person name="Aerts A.L."/>
            <person name="Barry K."/>
            <person name="Choi C."/>
            <person name="Clum A."/>
            <person name="Coughlan A.Y."/>
            <person name="Deshpande S."/>
            <person name="Douglass A.P."/>
            <person name="Hanson S.J."/>
            <person name="Klenk H.-P."/>
            <person name="Labutti K."/>
            <person name="Lapidus A."/>
            <person name="Lindquist E."/>
            <person name="Lipzen A."/>
            <person name="Meier-Kolthoff J.P."/>
            <person name="Ohm R.A."/>
            <person name="Otillar R.P."/>
            <person name="Pangilinan J."/>
            <person name="Peng Y."/>
            <person name="Rokas A."/>
            <person name="Rosa C.A."/>
            <person name="Scheuner C."/>
            <person name="Sibirny A.A."/>
            <person name="Slot J.C."/>
            <person name="Stielow J.B."/>
            <person name="Sun H."/>
            <person name="Kurtzman C.P."/>
            <person name="Blackwell M."/>
            <person name="Grigoriev I.V."/>
            <person name="Jeffries T.W."/>
        </authorList>
    </citation>
    <scope>NUCLEOTIDE SEQUENCE [LARGE SCALE GENOMIC DNA]</scope>
    <source>
        <strain evidence="12">DSM 1968</strain>
    </source>
</reference>
<keyword evidence="6 8" id="KW-0472">Membrane</keyword>
<feature type="chain" id="PRO_5008910565" description="Sodium/calcium exchanger membrane region domain-containing protein" evidence="9">
    <location>
        <begin position="27"/>
        <end position="1329"/>
    </location>
</feature>
<feature type="transmembrane region" description="Helical" evidence="8">
    <location>
        <begin position="1306"/>
        <end position="1325"/>
    </location>
</feature>
<feature type="transmembrane region" description="Helical" evidence="8">
    <location>
        <begin position="94"/>
        <end position="115"/>
    </location>
</feature>
<evidence type="ECO:0000256" key="6">
    <source>
        <dbReference type="ARBA" id="ARBA00023136"/>
    </source>
</evidence>
<dbReference type="GeneID" id="30968495"/>
<name>A0A1D2VRA7_9ASCO</name>
<feature type="compositionally biased region" description="Polar residues" evidence="7">
    <location>
        <begin position="811"/>
        <end position="840"/>
    </location>
</feature>
<evidence type="ECO:0000313" key="11">
    <source>
        <dbReference type="EMBL" id="ODV64146.1"/>
    </source>
</evidence>
<dbReference type="GO" id="GO:0008324">
    <property type="term" value="F:monoatomic cation transmembrane transporter activity"/>
    <property type="evidence" value="ECO:0007669"/>
    <property type="project" value="TreeGrafter"/>
</dbReference>
<keyword evidence="9" id="KW-0732">Signal</keyword>
<dbReference type="GO" id="GO:0016020">
    <property type="term" value="C:membrane"/>
    <property type="evidence" value="ECO:0007669"/>
    <property type="project" value="UniProtKB-SubCell"/>
</dbReference>
<evidence type="ECO:0000259" key="10">
    <source>
        <dbReference type="Pfam" id="PF01699"/>
    </source>
</evidence>
<feature type="transmembrane region" description="Helical" evidence="8">
    <location>
        <begin position="1183"/>
        <end position="1205"/>
    </location>
</feature>
<feature type="region of interest" description="Disordered" evidence="7">
    <location>
        <begin position="799"/>
        <end position="840"/>
    </location>
</feature>
<feature type="transmembrane region" description="Helical" evidence="8">
    <location>
        <begin position="170"/>
        <end position="191"/>
    </location>
</feature>
<feature type="compositionally biased region" description="Basic residues" evidence="7">
    <location>
        <begin position="895"/>
        <end position="904"/>
    </location>
</feature>
<keyword evidence="12" id="KW-1185">Reference proteome</keyword>
<protein>
    <recommendedName>
        <fullName evidence="10">Sodium/calcium exchanger membrane region domain-containing protein</fullName>
    </recommendedName>
</protein>
<feature type="transmembrane region" description="Helical" evidence="8">
    <location>
        <begin position="1075"/>
        <end position="1096"/>
    </location>
</feature>
<dbReference type="Pfam" id="PF01699">
    <property type="entry name" value="Na_Ca_ex"/>
    <property type="match status" value="2"/>
</dbReference>
<feature type="compositionally biased region" description="Low complexity" evidence="7">
    <location>
        <begin position="612"/>
        <end position="638"/>
    </location>
</feature>
<feature type="domain" description="Sodium/calcium exchanger membrane region" evidence="10">
    <location>
        <begin position="1162"/>
        <end position="1322"/>
    </location>
</feature>
<feature type="region of interest" description="Disordered" evidence="7">
    <location>
        <begin position="882"/>
        <end position="907"/>
    </location>
</feature>
<evidence type="ECO:0000256" key="7">
    <source>
        <dbReference type="SAM" id="MobiDB-lite"/>
    </source>
</evidence>
<feature type="transmembrane region" description="Helical" evidence="8">
    <location>
        <begin position="1226"/>
        <end position="1251"/>
    </location>
</feature>
<comment type="subcellular location">
    <subcellularLocation>
        <location evidence="1">Membrane</location>
        <topology evidence="1">Multi-pass membrane protein</topology>
    </subcellularLocation>
</comment>
<dbReference type="RefSeq" id="XP_020050453.1">
    <property type="nucleotide sequence ID" value="XM_020194859.1"/>
</dbReference>
<evidence type="ECO:0000256" key="4">
    <source>
        <dbReference type="ARBA" id="ARBA00022692"/>
    </source>
</evidence>
<evidence type="ECO:0000256" key="1">
    <source>
        <dbReference type="ARBA" id="ARBA00004141"/>
    </source>
</evidence>
<feature type="compositionally biased region" description="Basic residues" evidence="7">
    <location>
        <begin position="562"/>
        <end position="574"/>
    </location>
</feature>
<feature type="transmembrane region" description="Helical" evidence="8">
    <location>
        <begin position="940"/>
        <end position="957"/>
    </location>
</feature>
<evidence type="ECO:0000256" key="9">
    <source>
        <dbReference type="SAM" id="SignalP"/>
    </source>
</evidence>
<dbReference type="InParanoid" id="A0A1D2VRA7"/>
<feature type="region of interest" description="Disordered" evidence="7">
    <location>
        <begin position="284"/>
        <end position="326"/>
    </location>
</feature>
<evidence type="ECO:0000256" key="3">
    <source>
        <dbReference type="ARBA" id="ARBA00022448"/>
    </source>
</evidence>
<keyword evidence="5 8" id="KW-1133">Transmembrane helix</keyword>
<proteinExistence type="inferred from homology"/>
<comment type="similarity">
    <text evidence="2">Belongs to the Ca(2+):cation antiporter (CaCA) (TC 2.A.19) family.</text>
</comment>
<feature type="compositionally biased region" description="Polar residues" evidence="7">
    <location>
        <begin position="550"/>
        <end position="561"/>
    </location>
</feature>
<evidence type="ECO:0000256" key="2">
    <source>
        <dbReference type="ARBA" id="ARBA00008170"/>
    </source>
</evidence>